<dbReference type="Proteomes" id="UP000886520">
    <property type="component" value="Chromosome 11"/>
</dbReference>
<comment type="caution">
    <text evidence="1">The sequence shown here is derived from an EMBL/GenBank/DDBJ whole genome shotgun (WGS) entry which is preliminary data.</text>
</comment>
<sequence length="175" mass="19871">MPLYSPADILHPKPHRITQTRTLFANLHTMDSSMRNHDYPHSHMSTSTINPPTNHCTPTPLDANNFPTCKCTHIVRRYTPRPHTTQLTQSFPPSLFAHTHNLSGANATTDSLQETREKRQFEFKTLKTTTNTLCITSKTWEYNDGIAWRPPLLFHKPIATSSLEPAALLLGNCRL</sequence>
<protein>
    <submittedName>
        <fullName evidence="1">Uncharacterized protein</fullName>
    </submittedName>
</protein>
<reference evidence="1" key="1">
    <citation type="submission" date="2021-01" db="EMBL/GenBank/DDBJ databases">
        <title>Adiantum capillus-veneris genome.</title>
        <authorList>
            <person name="Fang Y."/>
            <person name="Liao Q."/>
        </authorList>
    </citation>
    <scope>NUCLEOTIDE SEQUENCE</scope>
    <source>
        <strain evidence="1">H3</strain>
        <tissue evidence="1">Leaf</tissue>
    </source>
</reference>
<accession>A0A9D4UUB1</accession>
<dbReference type="EMBL" id="JABFUD020000011">
    <property type="protein sequence ID" value="KAI5074011.1"/>
    <property type="molecule type" value="Genomic_DNA"/>
</dbReference>
<organism evidence="1 2">
    <name type="scientific">Adiantum capillus-veneris</name>
    <name type="common">Maidenhair fern</name>
    <dbReference type="NCBI Taxonomy" id="13818"/>
    <lineage>
        <taxon>Eukaryota</taxon>
        <taxon>Viridiplantae</taxon>
        <taxon>Streptophyta</taxon>
        <taxon>Embryophyta</taxon>
        <taxon>Tracheophyta</taxon>
        <taxon>Polypodiopsida</taxon>
        <taxon>Polypodiidae</taxon>
        <taxon>Polypodiales</taxon>
        <taxon>Pteridineae</taxon>
        <taxon>Pteridaceae</taxon>
        <taxon>Vittarioideae</taxon>
        <taxon>Adiantum</taxon>
    </lineage>
</organism>
<evidence type="ECO:0000313" key="1">
    <source>
        <dbReference type="EMBL" id="KAI5074011.1"/>
    </source>
</evidence>
<gene>
    <name evidence="1" type="ORF">GOP47_0012024</name>
</gene>
<dbReference type="AlphaFoldDB" id="A0A9D4UUB1"/>
<name>A0A9D4UUB1_ADICA</name>
<proteinExistence type="predicted"/>
<evidence type="ECO:0000313" key="2">
    <source>
        <dbReference type="Proteomes" id="UP000886520"/>
    </source>
</evidence>
<keyword evidence="2" id="KW-1185">Reference proteome</keyword>